<accession>V4BDC6</accession>
<dbReference type="InterPro" id="IPR000210">
    <property type="entry name" value="BTB/POZ_dom"/>
</dbReference>
<feature type="region of interest" description="Disordered" evidence="2">
    <location>
        <begin position="216"/>
        <end position="349"/>
    </location>
</feature>
<feature type="domain" description="BTB" evidence="3">
    <location>
        <begin position="76"/>
        <end position="139"/>
    </location>
</feature>
<protein>
    <recommendedName>
        <fullName evidence="3">BTB domain-containing protein</fullName>
    </recommendedName>
</protein>
<keyword evidence="1" id="KW-0175">Coiled coil</keyword>
<dbReference type="PROSITE" id="PS50097">
    <property type="entry name" value="BTB"/>
    <property type="match status" value="1"/>
</dbReference>
<proteinExistence type="predicted"/>
<dbReference type="STRING" id="225164.V4BDC6"/>
<evidence type="ECO:0000256" key="2">
    <source>
        <dbReference type="SAM" id="MobiDB-lite"/>
    </source>
</evidence>
<name>V4BDC6_LOTGI</name>
<dbReference type="EMBL" id="KB203083">
    <property type="protein sequence ID" value="ESO86414.1"/>
    <property type="molecule type" value="Genomic_DNA"/>
</dbReference>
<feature type="compositionally biased region" description="Polar residues" evidence="2">
    <location>
        <begin position="231"/>
        <end position="334"/>
    </location>
</feature>
<dbReference type="GeneID" id="20240560"/>
<sequence>MDAENARLRKKLNSLEEDYKRLQDHISHIELKYQAALIKEGGDIDEIDEDYRPSEDKLSTKLLRTVSDLFNNRLYSDIKMKLEDGSIMYGHKVILASRSKHWGVYDLNEVNTLDFTNISYEVIHDIMKWVYTDDIDLFEYKEDFLTELLEVTLRFQLMSLDIRCQKALISLIDKNNCQKFMTLSNELCADLLKKFCKEFMSQAQIEDISGVDELQFEEDSMSDEESLESDNTSPVSDNNSLHTDNNSLHTDNNSLHTDNTLHTDNNSLHTDNNSLHTDNNSLHTDSTLHTDNNSLHTDNNSLQTDSTLHTDNNSLHTDNTATDKSPDGSNTSPDTVGADNTLPDIDKDNNLLDADSTLAETNDKIPDAGNTAFKSDNTSVEIENEANDNGVEAIEEVVEIDGEISLEYLPQAFIDTCNTMNGIGTSKEALKPDSVSLLENGTGQEQKLEKQVETMKVSAEVKHEDV</sequence>
<dbReference type="Pfam" id="PF00651">
    <property type="entry name" value="BTB"/>
    <property type="match status" value="1"/>
</dbReference>
<dbReference type="RefSeq" id="XP_009062948.1">
    <property type="nucleotide sequence ID" value="XM_009064700.1"/>
</dbReference>
<dbReference type="KEGG" id="lgi:LOTGIDRAFT_167228"/>
<dbReference type="AlphaFoldDB" id="V4BDC6"/>
<feature type="compositionally biased region" description="Acidic residues" evidence="2">
    <location>
        <begin position="216"/>
        <end position="228"/>
    </location>
</feature>
<evidence type="ECO:0000313" key="5">
    <source>
        <dbReference type="Proteomes" id="UP000030746"/>
    </source>
</evidence>
<dbReference type="PANTHER" id="PTHR24413">
    <property type="entry name" value="SPECKLE-TYPE POZ PROTEIN"/>
    <property type="match status" value="1"/>
</dbReference>
<dbReference type="SMART" id="SM00225">
    <property type="entry name" value="BTB"/>
    <property type="match status" value="1"/>
</dbReference>
<dbReference type="SUPFAM" id="SSF54695">
    <property type="entry name" value="POZ domain"/>
    <property type="match status" value="1"/>
</dbReference>
<evidence type="ECO:0000259" key="3">
    <source>
        <dbReference type="PROSITE" id="PS50097"/>
    </source>
</evidence>
<dbReference type="InterPro" id="IPR011333">
    <property type="entry name" value="SKP1/BTB/POZ_sf"/>
</dbReference>
<dbReference type="Gene3D" id="3.30.710.10">
    <property type="entry name" value="Potassium Channel Kv1.1, Chain A"/>
    <property type="match status" value="1"/>
</dbReference>
<dbReference type="OrthoDB" id="2306477at2759"/>
<evidence type="ECO:0000313" key="4">
    <source>
        <dbReference type="EMBL" id="ESO86414.1"/>
    </source>
</evidence>
<organism evidence="4 5">
    <name type="scientific">Lottia gigantea</name>
    <name type="common">Giant owl limpet</name>
    <dbReference type="NCBI Taxonomy" id="225164"/>
    <lineage>
        <taxon>Eukaryota</taxon>
        <taxon>Metazoa</taxon>
        <taxon>Spiralia</taxon>
        <taxon>Lophotrochozoa</taxon>
        <taxon>Mollusca</taxon>
        <taxon>Gastropoda</taxon>
        <taxon>Patellogastropoda</taxon>
        <taxon>Lottioidea</taxon>
        <taxon>Lottiidae</taxon>
        <taxon>Lottia</taxon>
    </lineage>
</organism>
<dbReference type="Proteomes" id="UP000030746">
    <property type="component" value="Unassembled WGS sequence"/>
</dbReference>
<evidence type="ECO:0000256" key="1">
    <source>
        <dbReference type="SAM" id="Coils"/>
    </source>
</evidence>
<keyword evidence="5" id="KW-1185">Reference proteome</keyword>
<gene>
    <name evidence="4" type="ORF">LOTGIDRAFT_167228</name>
</gene>
<feature type="coiled-coil region" evidence="1">
    <location>
        <begin position="5"/>
        <end position="32"/>
    </location>
</feature>
<dbReference type="CTD" id="20240560"/>
<dbReference type="HOGENOM" id="CLU_587399_0_0_1"/>
<reference evidence="4 5" key="1">
    <citation type="journal article" date="2013" name="Nature">
        <title>Insights into bilaterian evolution from three spiralian genomes.</title>
        <authorList>
            <person name="Simakov O."/>
            <person name="Marletaz F."/>
            <person name="Cho S.J."/>
            <person name="Edsinger-Gonzales E."/>
            <person name="Havlak P."/>
            <person name="Hellsten U."/>
            <person name="Kuo D.H."/>
            <person name="Larsson T."/>
            <person name="Lv J."/>
            <person name="Arendt D."/>
            <person name="Savage R."/>
            <person name="Osoegawa K."/>
            <person name="de Jong P."/>
            <person name="Grimwood J."/>
            <person name="Chapman J.A."/>
            <person name="Shapiro H."/>
            <person name="Aerts A."/>
            <person name="Otillar R.P."/>
            <person name="Terry A.Y."/>
            <person name="Boore J.L."/>
            <person name="Grigoriev I.V."/>
            <person name="Lindberg D.R."/>
            <person name="Seaver E.C."/>
            <person name="Weisblat D.A."/>
            <person name="Putnam N.H."/>
            <person name="Rokhsar D.S."/>
        </authorList>
    </citation>
    <scope>NUCLEOTIDE SEQUENCE [LARGE SCALE GENOMIC DNA]</scope>
</reference>
<feature type="non-terminal residue" evidence="4">
    <location>
        <position position="466"/>
    </location>
</feature>